<accession>A0A3D8IXE4</accession>
<keyword evidence="1" id="KW-0436">Ligase</keyword>
<reference evidence="2 3" key="1">
    <citation type="submission" date="2018-04" db="EMBL/GenBank/DDBJ databases">
        <title>Novel Campyloabacter and Helicobacter Species and Strains.</title>
        <authorList>
            <person name="Mannion A.J."/>
            <person name="Shen Z."/>
            <person name="Fox J.G."/>
        </authorList>
    </citation>
    <scope>NUCLEOTIDE SEQUENCE [LARGE SCALE GENOMIC DNA]</scope>
    <source>
        <strain evidence="2 3">ATCC 700242</strain>
    </source>
</reference>
<keyword evidence="2" id="KW-0808">Transferase</keyword>
<dbReference type="GO" id="GO:0050567">
    <property type="term" value="F:glutaminyl-tRNA synthase (glutamine-hydrolyzing) activity"/>
    <property type="evidence" value="ECO:0007669"/>
    <property type="project" value="UniProtKB-UniRule"/>
</dbReference>
<dbReference type="GO" id="GO:0070681">
    <property type="term" value="P:glutaminyl-tRNAGln biosynthesis via transamidation"/>
    <property type="evidence" value="ECO:0007669"/>
    <property type="project" value="TreeGrafter"/>
</dbReference>
<name>A0A3D8IXE4_9HELI</name>
<dbReference type="Proteomes" id="UP000257067">
    <property type="component" value="Unassembled WGS sequence"/>
</dbReference>
<proteinExistence type="inferred from homology"/>
<dbReference type="RefSeq" id="WP_104723658.1">
    <property type="nucleotide sequence ID" value="NZ_FZNE01000002.1"/>
</dbReference>
<dbReference type="GO" id="GO:0006450">
    <property type="term" value="P:regulation of translational fidelity"/>
    <property type="evidence" value="ECO:0007669"/>
    <property type="project" value="InterPro"/>
</dbReference>
<dbReference type="AlphaFoldDB" id="A0A3D8IXE4"/>
<comment type="catalytic activity">
    <reaction evidence="1">
        <text>L-glutamyl-tRNA(Gln) + L-glutamine + ATP + H2O = L-glutaminyl-tRNA(Gln) + L-glutamate + ADP + phosphate + H(+)</text>
        <dbReference type="Rhea" id="RHEA:17521"/>
        <dbReference type="Rhea" id="RHEA-COMP:9681"/>
        <dbReference type="Rhea" id="RHEA-COMP:9684"/>
        <dbReference type="ChEBI" id="CHEBI:15377"/>
        <dbReference type="ChEBI" id="CHEBI:15378"/>
        <dbReference type="ChEBI" id="CHEBI:29985"/>
        <dbReference type="ChEBI" id="CHEBI:30616"/>
        <dbReference type="ChEBI" id="CHEBI:43474"/>
        <dbReference type="ChEBI" id="CHEBI:58359"/>
        <dbReference type="ChEBI" id="CHEBI:78520"/>
        <dbReference type="ChEBI" id="CHEBI:78521"/>
        <dbReference type="ChEBI" id="CHEBI:456216"/>
    </reaction>
</comment>
<dbReference type="InterPro" id="IPR036113">
    <property type="entry name" value="Asp/Glu-ADT_sf_sub_c"/>
</dbReference>
<dbReference type="GO" id="GO:0005524">
    <property type="term" value="F:ATP binding"/>
    <property type="evidence" value="ECO:0007669"/>
    <property type="project" value="UniProtKB-KW"/>
</dbReference>
<evidence type="ECO:0000256" key="1">
    <source>
        <dbReference type="HAMAP-Rule" id="MF_00122"/>
    </source>
</evidence>
<keyword evidence="3" id="KW-1185">Reference proteome</keyword>
<comment type="subunit">
    <text evidence="1">Heterotrimer of A, B and C subunits.</text>
</comment>
<gene>
    <name evidence="1" type="primary">gatC</name>
    <name evidence="2" type="ORF">CQA62_00555</name>
</gene>
<keyword evidence="1" id="KW-0547">Nucleotide-binding</keyword>
<dbReference type="PANTHER" id="PTHR15004:SF0">
    <property type="entry name" value="GLUTAMYL-TRNA(GLN) AMIDOTRANSFERASE SUBUNIT C, MITOCHONDRIAL"/>
    <property type="match status" value="1"/>
</dbReference>
<dbReference type="InterPro" id="IPR003837">
    <property type="entry name" value="GatC"/>
</dbReference>
<comment type="function">
    <text evidence="1">Allows the formation of correctly charged Asn-tRNA(Asn) or Gln-tRNA(Gln) through the transamidation of misacylated Asp-tRNA(Asn) or Glu-tRNA(Gln) in organisms which lack either or both of asparaginyl-tRNA or glutaminyl-tRNA synthetases. The reaction takes place in the presence of glutamine and ATP through an activated phospho-Asp-tRNA(Asn) or phospho-Glu-tRNA(Gln).</text>
</comment>
<dbReference type="SUPFAM" id="SSF141000">
    <property type="entry name" value="Glu-tRNAGln amidotransferase C subunit"/>
    <property type="match status" value="1"/>
</dbReference>
<protein>
    <recommendedName>
        <fullName evidence="1">Aspartyl/glutamyl-tRNA(Asn/Gln) amidotransferase subunit C</fullName>
        <shortName evidence="1">Asp/Glu-ADT subunit C</shortName>
        <ecNumber evidence="1">6.3.5.-</ecNumber>
    </recommendedName>
</protein>
<dbReference type="NCBIfam" id="TIGR00135">
    <property type="entry name" value="gatC"/>
    <property type="match status" value="1"/>
</dbReference>
<comment type="caution">
    <text evidence="2">The sequence shown here is derived from an EMBL/GenBank/DDBJ whole genome shotgun (WGS) entry which is preliminary data.</text>
</comment>
<comment type="catalytic activity">
    <reaction evidence="1">
        <text>L-aspartyl-tRNA(Asn) + L-glutamine + ATP + H2O = L-asparaginyl-tRNA(Asn) + L-glutamate + ADP + phosphate + 2 H(+)</text>
        <dbReference type="Rhea" id="RHEA:14513"/>
        <dbReference type="Rhea" id="RHEA-COMP:9674"/>
        <dbReference type="Rhea" id="RHEA-COMP:9677"/>
        <dbReference type="ChEBI" id="CHEBI:15377"/>
        <dbReference type="ChEBI" id="CHEBI:15378"/>
        <dbReference type="ChEBI" id="CHEBI:29985"/>
        <dbReference type="ChEBI" id="CHEBI:30616"/>
        <dbReference type="ChEBI" id="CHEBI:43474"/>
        <dbReference type="ChEBI" id="CHEBI:58359"/>
        <dbReference type="ChEBI" id="CHEBI:78515"/>
        <dbReference type="ChEBI" id="CHEBI:78516"/>
        <dbReference type="ChEBI" id="CHEBI:456216"/>
    </reaction>
</comment>
<dbReference type="HAMAP" id="MF_00122">
    <property type="entry name" value="GatC"/>
    <property type="match status" value="1"/>
</dbReference>
<sequence length="92" mass="10422">MQIDDKLLAKLQRLGMIEIQEDKKEAIKSQLSEILGFVDNIATLDTQNLKVKEGAKTPMREDIPQDSKIQSDVLSHAPKAEDDYFIVPKIIE</sequence>
<keyword evidence="1" id="KW-0067">ATP-binding</keyword>
<dbReference type="Pfam" id="PF02686">
    <property type="entry name" value="GatC"/>
    <property type="match status" value="1"/>
</dbReference>
<dbReference type="GO" id="GO:0006412">
    <property type="term" value="P:translation"/>
    <property type="evidence" value="ECO:0007669"/>
    <property type="project" value="UniProtKB-UniRule"/>
</dbReference>
<evidence type="ECO:0000313" key="3">
    <source>
        <dbReference type="Proteomes" id="UP000257067"/>
    </source>
</evidence>
<dbReference type="PANTHER" id="PTHR15004">
    <property type="entry name" value="GLUTAMYL-TRNA(GLN) AMIDOTRANSFERASE SUBUNIT C, MITOCHONDRIAL"/>
    <property type="match status" value="1"/>
</dbReference>
<comment type="similarity">
    <text evidence="1">Belongs to the GatC family.</text>
</comment>
<dbReference type="EMBL" id="NXLU01000001">
    <property type="protein sequence ID" value="RDU69937.1"/>
    <property type="molecule type" value="Genomic_DNA"/>
</dbReference>
<dbReference type="Gene3D" id="1.10.20.60">
    <property type="entry name" value="Glu-tRNAGln amidotransferase C subunit, N-terminal domain"/>
    <property type="match status" value="1"/>
</dbReference>
<keyword evidence="1" id="KW-0648">Protein biosynthesis</keyword>
<dbReference type="EC" id="6.3.5.-" evidence="1"/>
<evidence type="ECO:0000313" key="2">
    <source>
        <dbReference type="EMBL" id="RDU69937.1"/>
    </source>
</evidence>
<dbReference type="OrthoDB" id="9813938at2"/>
<organism evidence="2 3">
    <name type="scientific">Helicobacter cholecystus</name>
    <dbReference type="NCBI Taxonomy" id="45498"/>
    <lineage>
        <taxon>Bacteria</taxon>
        <taxon>Pseudomonadati</taxon>
        <taxon>Campylobacterota</taxon>
        <taxon>Epsilonproteobacteria</taxon>
        <taxon>Campylobacterales</taxon>
        <taxon>Helicobacteraceae</taxon>
        <taxon>Helicobacter</taxon>
    </lineage>
</organism>
<dbReference type="GO" id="GO:0016740">
    <property type="term" value="F:transferase activity"/>
    <property type="evidence" value="ECO:0007669"/>
    <property type="project" value="UniProtKB-KW"/>
</dbReference>